<evidence type="ECO:0000256" key="3">
    <source>
        <dbReference type="ARBA" id="ARBA00022729"/>
    </source>
</evidence>
<keyword evidence="9" id="KW-1133">Transmembrane helix</keyword>
<evidence type="ECO:0000313" key="12">
    <source>
        <dbReference type="Proteomes" id="UP000324091"/>
    </source>
</evidence>
<evidence type="ECO:0000256" key="7">
    <source>
        <dbReference type="PROSITE-ProRule" id="PRU00196"/>
    </source>
</evidence>
<dbReference type="AlphaFoldDB" id="A0A5C6NPZ9"/>
<keyword evidence="9" id="KW-0472">Membrane</keyword>
<keyword evidence="9" id="KW-0812">Transmembrane</keyword>
<dbReference type="GO" id="GO:0005886">
    <property type="term" value="C:plasma membrane"/>
    <property type="evidence" value="ECO:0007669"/>
    <property type="project" value="TreeGrafter"/>
</dbReference>
<dbReference type="GO" id="GO:0005615">
    <property type="term" value="C:extracellular space"/>
    <property type="evidence" value="ECO:0007669"/>
    <property type="project" value="TreeGrafter"/>
</dbReference>
<dbReference type="Proteomes" id="UP000324091">
    <property type="component" value="Chromosome 18"/>
</dbReference>
<evidence type="ECO:0000256" key="6">
    <source>
        <dbReference type="ARBA" id="ARBA00023180"/>
    </source>
</evidence>
<keyword evidence="5 7" id="KW-1015">Disulfide bond</keyword>
<evidence type="ECO:0000313" key="11">
    <source>
        <dbReference type="EMBL" id="TWW69313.1"/>
    </source>
</evidence>
<dbReference type="EMBL" id="RHFK02000010">
    <property type="protein sequence ID" value="TWW69313.1"/>
    <property type="molecule type" value="Genomic_DNA"/>
</dbReference>
<evidence type="ECO:0000259" key="10">
    <source>
        <dbReference type="PROSITE" id="PS50287"/>
    </source>
</evidence>
<keyword evidence="4" id="KW-0677">Repeat</keyword>
<dbReference type="SMART" id="SM00202">
    <property type="entry name" value="SR"/>
    <property type="match status" value="1"/>
</dbReference>
<organism evidence="11 12">
    <name type="scientific">Takifugu flavidus</name>
    <name type="common">sansaifugu</name>
    <dbReference type="NCBI Taxonomy" id="433684"/>
    <lineage>
        <taxon>Eukaryota</taxon>
        <taxon>Metazoa</taxon>
        <taxon>Chordata</taxon>
        <taxon>Craniata</taxon>
        <taxon>Vertebrata</taxon>
        <taxon>Euteleostomi</taxon>
        <taxon>Actinopterygii</taxon>
        <taxon>Neopterygii</taxon>
        <taxon>Teleostei</taxon>
        <taxon>Neoteleostei</taxon>
        <taxon>Acanthomorphata</taxon>
        <taxon>Eupercaria</taxon>
        <taxon>Tetraodontiformes</taxon>
        <taxon>Tetradontoidea</taxon>
        <taxon>Tetraodontidae</taxon>
        <taxon>Takifugu</taxon>
    </lineage>
</organism>
<feature type="disulfide bond" evidence="7">
    <location>
        <begin position="117"/>
        <end position="127"/>
    </location>
</feature>
<evidence type="ECO:0000256" key="9">
    <source>
        <dbReference type="SAM" id="Phobius"/>
    </source>
</evidence>
<gene>
    <name evidence="11" type="ORF">D4764_18G0001190</name>
</gene>
<comment type="caution">
    <text evidence="11">The sequence shown here is derived from an EMBL/GenBank/DDBJ whole genome shotgun (WGS) entry which is preliminary data.</text>
</comment>
<evidence type="ECO:0000256" key="1">
    <source>
        <dbReference type="ARBA" id="ARBA00004613"/>
    </source>
</evidence>
<dbReference type="Gene3D" id="3.10.250.10">
    <property type="entry name" value="SRCR-like domain"/>
    <property type="match status" value="1"/>
</dbReference>
<dbReference type="InterPro" id="IPR001190">
    <property type="entry name" value="SRCR"/>
</dbReference>
<accession>A0A5C6NPZ9</accession>
<feature type="transmembrane region" description="Helical" evidence="9">
    <location>
        <begin position="151"/>
        <end position="176"/>
    </location>
</feature>
<keyword evidence="11" id="KW-0675">Receptor</keyword>
<evidence type="ECO:0000256" key="2">
    <source>
        <dbReference type="ARBA" id="ARBA00022525"/>
    </source>
</evidence>
<keyword evidence="2" id="KW-0964">Secreted</keyword>
<feature type="domain" description="SRCR" evidence="10">
    <location>
        <begin position="50"/>
        <end position="148"/>
    </location>
</feature>
<comment type="caution">
    <text evidence="7">Lacks conserved residue(s) required for the propagation of feature annotation.</text>
</comment>
<keyword evidence="12" id="KW-1185">Reference proteome</keyword>
<dbReference type="SUPFAM" id="SSF56487">
    <property type="entry name" value="SRCR-like"/>
    <property type="match status" value="1"/>
</dbReference>
<feature type="region of interest" description="Disordered" evidence="8">
    <location>
        <begin position="220"/>
        <end position="242"/>
    </location>
</feature>
<proteinExistence type="predicted"/>
<protein>
    <submittedName>
        <fullName evidence="11">Scavenger receptor cysteine-rich type 1 protein M130</fullName>
    </submittedName>
</protein>
<dbReference type="PANTHER" id="PTHR48071:SF15">
    <property type="entry name" value="SRCR DOMAIN-CONTAINING PROTEIN"/>
    <property type="match status" value="1"/>
</dbReference>
<dbReference type="PRINTS" id="PR00258">
    <property type="entry name" value="SPERACTRCPTR"/>
</dbReference>
<dbReference type="PROSITE" id="PS50287">
    <property type="entry name" value="SRCR_2"/>
    <property type="match status" value="1"/>
</dbReference>
<dbReference type="InterPro" id="IPR036772">
    <property type="entry name" value="SRCR-like_dom_sf"/>
</dbReference>
<dbReference type="GO" id="GO:0004252">
    <property type="term" value="F:serine-type endopeptidase activity"/>
    <property type="evidence" value="ECO:0007669"/>
    <property type="project" value="TreeGrafter"/>
</dbReference>
<name>A0A5C6NPZ9_9TELE</name>
<sequence>MCCLNFESQYTVTRVLGVMETIQQRCIRCLASSTVSFFLLLSSSTAEYSIRLALLSRCSGRVEVYHNSMWKTLCDEHWGMPNARVVCRQVGCGSPINISYWNNTGHKMGQIWLGVNCSGQEGSLQDCQPTRPGLDNCSRTHEAAVTCSDPMLLILTGAGIVLLILLVLLVTCVAVWRKRKVTHSRVITQNQIIVESYDSTHDYEKVDGEKAEHADLGDRLHEDSFQGEPSGGSTAEDEEEEEADYVNVTTECNVQFVEIYGEGVSSSNVPVLNATSEDGEFIDIYGEEDCIYQNMELG</sequence>
<keyword evidence="6" id="KW-0325">Glycoprotein</keyword>
<evidence type="ECO:0000256" key="8">
    <source>
        <dbReference type="SAM" id="MobiDB-lite"/>
    </source>
</evidence>
<evidence type="ECO:0000256" key="5">
    <source>
        <dbReference type="ARBA" id="ARBA00023157"/>
    </source>
</evidence>
<dbReference type="GO" id="GO:0031638">
    <property type="term" value="P:zymogen activation"/>
    <property type="evidence" value="ECO:0007669"/>
    <property type="project" value="TreeGrafter"/>
</dbReference>
<dbReference type="PANTHER" id="PTHR48071">
    <property type="entry name" value="SRCR DOMAIN-CONTAINING PROTEIN"/>
    <property type="match status" value="1"/>
</dbReference>
<reference evidence="11 12" key="1">
    <citation type="submission" date="2019-04" db="EMBL/GenBank/DDBJ databases">
        <title>Chromosome genome assembly for Takifugu flavidus.</title>
        <authorList>
            <person name="Xiao S."/>
        </authorList>
    </citation>
    <scope>NUCLEOTIDE SEQUENCE [LARGE SCALE GENOMIC DNA]</scope>
    <source>
        <strain evidence="11">HTHZ2018</strain>
        <tissue evidence="11">Muscle</tissue>
    </source>
</reference>
<keyword evidence="3" id="KW-0732">Signal</keyword>
<comment type="subcellular location">
    <subcellularLocation>
        <location evidence="1">Secreted</location>
    </subcellularLocation>
</comment>
<dbReference type="FunFam" id="3.10.250.10:FF:000001">
    <property type="entry name" value="Lysyl oxidase 4 isoform X1"/>
    <property type="match status" value="1"/>
</dbReference>
<evidence type="ECO:0000256" key="4">
    <source>
        <dbReference type="ARBA" id="ARBA00022737"/>
    </source>
</evidence>
<dbReference type="Pfam" id="PF00530">
    <property type="entry name" value="SRCR"/>
    <property type="match status" value="1"/>
</dbReference>